<evidence type="ECO:0000313" key="1">
    <source>
        <dbReference type="EMBL" id="OBV38864.1"/>
    </source>
</evidence>
<organism evidence="1 2">
    <name type="scientific">Janthinobacterium psychrotolerans</name>
    <dbReference type="NCBI Taxonomy" id="1747903"/>
    <lineage>
        <taxon>Bacteria</taxon>
        <taxon>Pseudomonadati</taxon>
        <taxon>Pseudomonadota</taxon>
        <taxon>Betaproteobacteria</taxon>
        <taxon>Burkholderiales</taxon>
        <taxon>Oxalobacteraceae</taxon>
        <taxon>Janthinobacterium</taxon>
    </lineage>
</organism>
<evidence type="ECO:0000313" key="2">
    <source>
        <dbReference type="Proteomes" id="UP000092713"/>
    </source>
</evidence>
<dbReference type="EMBL" id="LOCQ01000056">
    <property type="protein sequence ID" value="OBV38864.1"/>
    <property type="molecule type" value="Genomic_DNA"/>
</dbReference>
<dbReference type="AlphaFoldDB" id="A0A1A7C1I8"/>
<sequence>MTDIELDNLYTELCHTMGGIGEPRAPLFLARFALLSMSAIGDAATVRRLLCEAAADLAPATPVEGDCRK</sequence>
<gene>
    <name evidence="1" type="ORF">ASR47_1007180</name>
</gene>
<dbReference type="STRING" id="1747903.ASR47_1007180"/>
<accession>A0A1A7C1I8</accession>
<dbReference type="OrthoDB" id="8705843at2"/>
<keyword evidence="2" id="KW-1185">Reference proteome</keyword>
<name>A0A1A7C1I8_9BURK</name>
<reference evidence="1 2" key="1">
    <citation type="submission" date="2016-04" db="EMBL/GenBank/DDBJ databases">
        <title>Draft genome sequence of Janthinobacterium psychrotolerans sp. nov., isolated from freshwater sediments in Denmark.</title>
        <authorList>
            <person name="Gong X."/>
            <person name="Skrivergaard S."/>
            <person name="Korsgaard B.S."/>
            <person name="Schreiber L."/>
            <person name="Marshall I.P."/>
            <person name="Finster K."/>
            <person name="Schramm A."/>
        </authorList>
    </citation>
    <scope>NUCLEOTIDE SEQUENCE [LARGE SCALE GENOMIC DNA]</scope>
    <source>
        <strain evidence="1 2">S3-2</strain>
    </source>
</reference>
<dbReference type="RefSeq" id="WP_065308572.1">
    <property type="nucleotide sequence ID" value="NZ_LOCQ01000056.1"/>
</dbReference>
<proteinExistence type="predicted"/>
<evidence type="ECO:0008006" key="3">
    <source>
        <dbReference type="Google" id="ProtNLM"/>
    </source>
</evidence>
<dbReference type="Proteomes" id="UP000092713">
    <property type="component" value="Unassembled WGS sequence"/>
</dbReference>
<comment type="caution">
    <text evidence="1">The sequence shown here is derived from an EMBL/GenBank/DDBJ whole genome shotgun (WGS) entry which is preliminary data.</text>
</comment>
<protein>
    <recommendedName>
        <fullName evidence="3">DUF2783 domain-containing protein</fullName>
    </recommendedName>
</protein>